<accession>A0A7X9ZX80</accession>
<organism evidence="1 2">
    <name type="scientific">Paraburkholderia antibiotica</name>
    <dbReference type="NCBI Taxonomy" id="2728839"/>
    <lineage>
        <taxon>Bacteria</taxon>
        <taxon>Pseudomonadati</taxon>
        <taxon>Pseudomonadota</taxon>
        <taxon>Betaproteobacteria</taxon>
        <taxon>Burkholderiales</taxon>
        <taxon>Burkholderiaceae</taxon>
        <taxon>Paraburkholderia</taxon>
    </lineage>
</organism>
<dbReference type="GO" id="GO:0008684">
    <property type="term" value="F:2-oxopent-4-enoate hydratase activity"/>
    <property type="evidence" value="ECO:0007669"/>
    <property type="project" value="TreeGrafter"/>
</dbReference>
<dbReference type="InterPro" id="IPR050772">
    <property type="entry name" value="Hydratase-Decarb/MhpD_sf"/>
</dbReference>
<evidence type="ECO:0000313" key="2">
    <source>
        <dbReference type="Proteomes" id="UP000583127"/>
    </source>
</evidence>
<dbReference type="Proteomes" id="UP000583127">
    <property type="component" value="Unassembled WGS sequence"/>
</dbReference>
<evidence type="ECO:0000313" key="1">
    <source>
        <dbReference type="EMBL" id="NML31854.1"/>
    </source>
</evidence>
<dbReference type="PANTHER" id="PTHR30143">
    <property type="entry name" value="ACID HYDRATASE"/>
    <property type="match status" value="1"/>
</dbReference>
<dbReference type="SUPFAM" id="SSF56529">
    <property type="entry name" value="FAH"/>
    <property type="match status" value="1"/>
</dbReference>
<keyword evidence="2" id="KW-1185">Reference proteome</keyword>
<dbReference type="EMBL" id="JABBFZ010000006">
    <property type="protein sequence ID" value="NML31854.1"/>
    <property type="molecule type" value="Genomic_DNA"/>
</dbReference>
<proteinExistence type="predicted"/>
<dbReference type="RefSeq" id="WP_169498106.1">
    <property type="nucleotide sequence ID" value="NZ_JABBFZ010000006.1"/>
</dbReference>
<reference evidence="1 2" key="1">
    <citation type="submission" date="2020-04" db="EMBL/GenBank/DDBJ databases">
        <title>Paraburkholderia sp. G-4-1-8 isolated from soil.</title>
        <authorList>
            <person name="Dahal R.H."/>
        </authorList>
    </citation>
    <scope>NUCLEOTIDE SEQUENCE [LARGE SCALE GENOMIC DNA]</scope>
    <source>
        <strain evidence="1 2">G-4-1-8</strain>
    </source>
</reference>
<dbReference type="InterPro" id="IPR036663">
    <property type="entry name" value="Fumarylacetoacetase_C_sf"/>
</dbReference>
<name>A0A7X9ZX80_9BURK</name>
<protein>
    <submittedName>
        <fullName evidence="1">Uncharacterized protein</fullName>
    </submittedName>
</protein>
<dbReference type="AlphaFoldDB" id="A0A7X9ZX80"/>
<gene>
    <name evidence="1" type="ORF">HHL14_13530</name>
</gene>
<dbReference type="PANTHER" id="PTHR30143:SF0">
    <property type="entry name" value="2-KETO-4-PENTENOATE HYDRATASE"/>
    <property type="match status" value="1"/>
</dbReference>
<dbReference type="GO" id="GO:0005737">
    <property type="term" value="C:cytoplasm"/>
    <property type="evidence" value="ECO:0007669"/>
    <property type="project" value="TreeGrafter"/>
</dbReference>
<dbReference type="Gene3D" id="3.90.850.10">
    <property type="entry name" value="Fumarylacetoacetase-like, C-terminal domain"/>
    <property type="match status" value="1"/>
</dbReference>
<sequence>MNLTNQQLAQALFEQHAARTHFGTLRQAGKVLDTATAYDVQDELVALFREARRADVVGYKIGLTSTAMQTMCGIDKPVFGRILSDEVYRSGAHIDLKRYVHLGLEFEIAVKLGSDIVPNGKPLSTADIAACTAAVCPALELVEDRHADYSTLDAASLIADNSWNAGVVLADWQPLPDESIVRPARVFSQDSSTETGAVDYRHVLASVAWLAQELALRGSHLRAGEIVMTGSVVRTRFPVQGEVWHYEVDGLGTNGVNCAQAGA</sequence>
<comment type="caution">
    <text evidence="1">The sequence shown here is derived from an EMBL/GenBank/DDBJ whole genome shotgun (WGS) entry which is preliminary data.</text>
</comment>